<dbReference type="PROSITE" id="PS50006">
    <property type="entry name" value="FHA_DOMAIN"/>
    <property type="match status" value="1"/>
</dbReference>
<evidence type="ECO:0000256" key="2">
    <source>
        <dbReference type="ARBA" id="ARBA00022771"/>
    </source>
</evidence>
<keyword evidence="1" id="KW-0479">Metal-binding</keyword>
<evidence type="ECO:0000256" key="3">
    <source>
        <dbReference type="ARBA" id="ARBA00022833"/>
    </source>
</evidence>
<dbReference type="SMART" id="SM00744">
    <property type="entry name" value="RINGv"/>
    <property type="match status" value="1"/>
</dbReference>
<dbReference type="KEGG" id="ptm:GSPATT00017750001"/>
<dbReference type="InterPro" id="IPR011016">
    <property type="entry name" value="Znf_RING-CH"/>
</dbReference>
<protein>
    <recommendedName>
        <fullName evidence="8">FHA domain-containing protein</fullName>
    </recommendedName>
</protein>
<dbReference type="InterPro" id="IPR000253">
    <property type="entry name" value="FHA_dom"/>
</dbReference>
<gene>
    <name evidence="6" type="ORF">GSPATT00017750001</name>
</gene>
<dbReference type="Gene3D" id="2.60.200.20">
    <property type="match status" value="1"/>
</dbReference>
<dbReference type="Gene3D" id="3.30.40.10">
    <property type="entry name" value="Zinc/RING finger domain, C3HC4 (zinc finger)"/>
    <property type="match status" value="1"/>
</dbReference>
<evidence type="ECO:0008006" key="8">
    <source>
        <dbReference type="Google" id="ProtNLM"/>
    </source>
</evidence>
<dbReference type="SUPFAM" id="SSF57850">
    <property type="entry name" value="RING/U-box"/>
    <property type="match status" value="1"/>
</dbReference>
<accession>A0DK54</accession>
<keyword evidence="3" id="KW-0862">Zinc</keyword>
<dbReference type="Pfam" id="PF00498">
    <property type="entry name" value="FHA"/>
    <property type="match status" value="1"/>
</dbReference>
<dbReference type="SUPFAM" id="SSF49879">
    <property type="entry name" value="SMAD/FHA domain"/>
    <property type="match status" value="1"/>
</dbReference>
<keyword evidence="2" id="KW-0863">Zinc-finger</keyword>
<evidence type="ECO:0000256" key="1">
    <source>
        <dbReference type="ARBA" id="ARBA00022723"/>
    </source>
</evidence>
<dbReference type="eggNOG" id="ENOG502S1VU">
    <property type="taxonomic scope" value="Eukaryota"/>
</dbReference>
<evidence type="ECO:0000259" key="4">
    <source>
        <dbReference type="PROSITE" id="PS50006"/>
    </source>
</evidence>
<dbReference type="PROSITE" id="PS51292">
    <property type="entry name" value="ZF_RING_CH"/>
    <property type="match status" value="1"/>
</dbReference>
<evidence type="ECO:0000259" key="5">
    <source>
        <dbReference type="PROSITE" id="PS51292"/>
    </source>
</evidence>
<reference evidence="6 7" key="1">
    <citation type="journal article" date="2006" name="Nature">
        <title>Global trends of whole-genome duplications revealed by the ciliate Paramecium tetraurelia.</title>
        <authorList>
            <consortium name="Genoscope"/>
            <person name="Aury J.-M."/>
            <person name="Jaillon O."/>
            <person name="Duret L."/>
            <person name="Noel B."/>
            <person name="Jubin C."/>
            <person name="Porcel B.M."/>
            <person name="Segurens B."/>
            <person name="Daubin V."/>
            <person name="Anthouard V."/>
            <person name="Aiach N."/>
            <person name="Arnaiz O."/>
            <person name="Billaut A."/>
            <person name="Beisson J."/>
            <person name="Blanc I."/>
            <person name="Bouhouche K."/>
            <person name="Camara F."/>
            <person name="Duharcourt S."/>
            <person name="Guigo R."/>
            <person name="Gogendeau D."/>
            <person name="Katinka M."/>
            <person name="Keller A.-M."/>
            <person name="Kissmehl R."/>
            <person name="Klotz C."/>
            <person name="Koll F."/>
            <person name="Le Moue A."/>
            <person name="Lepere C."/>
            <person name="Malinsky S."/>
            <person name="Nowacki M."/>
            <person name="Nowak J.K."/>
            <person name="Plattner H."/>
            <person name="Poulain J."/>
            <person name="Ruiz F."/>
            <person name="Serrano V."/>
            <person name="Zagulski M."/>
            <person name="Dessen P."/>
            <person name="Betermier M."/>
            <person name="Weissenbach J."/>
            <person name="Scarpelli C."/>
            <person name="Schachter V."/>
            <person name="Sperling L."/>
            <person name="Meyer E."/>
            <person name="Cohen J."/>
            <person name="Wincker P."/>
        </authorList>
    </citation>
    <scope>NUCLEOTIDE SEQUENCE [LARGE SCALE GENOMIC DNA]</scope>
    <source>
        <strain evidence="6 7">Stock d4-2</strain>
    </source>
</reference>
<dbReference type="GO" id="GO:0008270">
    <property type="term" value="F:zinc ion binding"/>
    <property type="evidence" value="ECO:0007669"/>
    <property type="project" value="UniProtKB-KW"/>
</dbReference>
<sequence length="461" mass="53065">MGNCVSSQDDIRNANKVSPVSLQECFKNKKRTIKHFTWNRDSLMVYSIMKTKMLQKVKSKQIHNQVIQQLNLVRLIRQKENIKIIQTKEELQQFQNQQDVMELLKLTRQFSKYQVETSLKISKAEDQEGLNDNCPWIVVKSTKSKLSDGQGYDLKEGDYVKLGRVRFRIREIKCSVDNNSANKGSIEPELQKYVSEKCLNTMNINTQEDDKRSQTEEPCCRICYNDSQTNKDNPLIDCCKCQGSVKYIHIQCLQTWLVSKLSPKTTKFSVSFQWRQFDCEVCKAIIPSRIRYQDRIFETIIIPKPDAPYITLEILSRERNKSKGTHIISFAQKQQIKLGRGHDSDVRITDISVSRCHALIKFINSGFVIEDQQSKFGTLVLLKSPALMSVDMNNNMAIQVGRSVVSFQVSKDWNIISSINRGGVSEDQMLQDDTDLIGNAVGDEDQAQIEQELQNFEEHTP</sequence>
<dbReference type="OrthoDB" id="264354at2759"/>
<dbReference type="PANTHER" id="PTHR46210:SF1">
    <property type="entry name" value="FHA DOMAIN-CONTAINING PROTEIN"/>
    <property type="match status" value="1"/>
</dbReference>
<dbReference type="AlphaFoldDB" id="A0DK54"/>
<dbReference type="GeneID" id="5036603"/>
<dbReference type="CDD" id="cd16495">
    <property type="entry name" value="RING_CH-C4HC3_MARCH"/>
    <property type="match status" value="1"/>
</dbReference>
<dbReference type="InterPro" id="IPR008984">
    <property type="entry name" value="SMAD_FHA_dom_sf"/>
</dbReference>
<proteinExistence type="predicted"/>
<feature type="domain" description="RING-CH-type" evidence="5">
    <location>
        <begin position="212"/>
        <end position="289"/>
    </location>
</feature>
<dbReference type="Proteomes" id="UP000000600">
    <property type="component" value="Unassembled WGS sequence"/>
</dbReference>
<dbReference type="InterPro" id="IPR013083">
    <property type="entry name" value="Znf_RING/FYVE/PHD"/>
</dbReference>
<dbReference type="InParanoid" id="A0DK54"/>
<dbReference type="Pfam" id="PF12906">
    <property type="entry name" value="RINGv"/>
    <property type="match status" value="1"/>
</dbReference>
<dbReference type="SMART" id="SM00240">
    <property type="entry name" value="FHA"/>
    <property type="match status" value="1"/>
</dbReference>
<dbReference type="OMA" id="TEEPCCR"/>
<evidence type="ECO:0000313" key="7">
    <source>
        <dbReference type="Proteomes" id="UP000000600"/>
    </source>
</evidence>
<dbReference type="STRING" id="5888.A0DK54"/>
<dbReference type="RefSeq" id="XP_001450818.1">
    <property type="nucleotide sequence ID" value="XM_001450781.1"/>
</dbReference>
<dbReference type="PANTHER" id="PTHR46210">
    <property type="entry name" value="FHA DOMAIN-CONTAINING PROTEIN"/>
    <property type="match status" value="1"/>
</dbReference>
<dbReference type="EMBL" id="CT868474">
    <property type="protein sequence ID" value="CAK83421.1"/>
    <property type="molecule type" value="Genomic_DNA"/>
</dbReference>
<dbReference type="HOGENOM" id="CLU_034613_1_0_1"/>
<organism evidence="6 7">
    <name type="scientific">Paramecium tetraurelia</name>
    <dbReference type="NCBI Taxonomy" id="5888"/>
    <lineage>
        <taxon>Eukaryota</taxon>
        <taxon>Sar</taxon>
        <taxon>Alveolata</taxon>
        <taxon>Ciliophora</taxon>
        <taxon>Intramacronucleata</taxon>
        <taxon>Oligohymenophorea</taxon>
        <taxon>Peniculida</taxon>
        <taxon>Parameciidae</taxon>
        <taxon>Paramecium</taxon>
    </lineage>
</organism>
<feature type="domain" description="FHA" evidence="4">
    <location>
        <begin position="336"/>
        <end position="380"/>
    </location>
</feature>
<keyword evidence="7" id="KW-1185">Reference proteome</keyword>
<evidence type="ECO:0000313" key="6">
    <source>
        <dbReference type="EMBL" id="CAK83421.1"/>
    </source>
</evidence>
<name>A0DK54_PARTE</name>